<feature type="compositionally biased region" description="Low complexity" evidence="1">
    <location>
        <begin position="244"/>
        <end position="261"/>
    </location>
</feature>
<comment type="caution">
    <text evidence="2">The sequence shown here is derived from an EMBL/GenBank/DDBJ whole genome shotgun (WGS) entry which is preliminary data.</text>
</comment>
<feature type="region of interest" description="Disordered" evidence="1">
    <location>
        <begin position="228"/>
        <end position="261"/>
    </location>
</feature>
<gene>
    <name evidence="2" type="ORF">ACHAWO_009066</name>
</gene>
<dbReference type="Proteomes" id="UP001530400">
    <property type="component" value="Unassembled WGS sequence"/>
</dbReference>
<feature type="region of interest" description="Disordered" evidence="1">
    <location>
        <begin position="144"/>
        <end position="177"/>
    </location>
</feature>
<evidence type="ECO:0000256" key="1">
    <source>
        <dbReference type="SAM" id="MobiDB-lite"/>
    </source>
</evidence>
<evidence type="ECO:0008006" key="4">
    <source>
        <dbReference type="Google" id="ProtNLM"/>
    </source>
</evidence>
<accession>A0ABD3P6Y1</accession>
<dbReference type="EMBL" id="JALLPJ020000752">
    <property type="protein sequence ID" value="KAL3783763.1"/>
    <property type="molecule type" value="Genomic_DNA"/>
</dbReference>
<name>A0ABD3P6Y1_9STRA</name>
<reference evidence="2 3" key="1">
    <citation type="submission" date="2024-10" db="EMBL/GenBank/DDBJ databases">
        <title>Updated reference genomes for cyclostephanoid diatoms.</title>
        <authorList>
            <person name="Roberts W.R."/>
            <person name="Alverson A.J."/>
        </authorList>
    </citation>
    <scope>NUCLEOTIDE SEQUENCE [LARGE SCALE GENOMIC DNA]</scope>
    <source>
        <strain evidence="2 3">AJA010-31</strain>
    </source>
</reference>
<proteinExistence type="predicted"/>
<feature type="compositionally biased region" description="Gly residues" evidence="1">
    <location>
        <begin position="161"/>
        <end position="177"/>
    </location>
</feature>
<sequence>MTLERTRVIVGWRSASSYLLAQQATTPQSTRENNTHRGREYLSSTSTMDGNFNNMAMMGMGGGNNMGGGGGGGGERGGGKKAVHVKWAGKTIALGTFPSAEADEKCARAKALTRAWRSTMRPKPSREWVMLELERLQVRIVSGRLGRKGDGDDDDSSDGSGSVGNGGDGGNMNNMGGMGMMGNMGGMQGNMGDNNNHRPFVGGGPAAAFEAARADHYNNKGNNNNGMGGSMNNMGNNMGGGGNPNLSNLGLSVNPNQHYEM</sequence>
<protein>
    <recommendedName>
        <fullName evidence="4">AP2/ERF domain-containing protein</fullName>
    </recommendedName>
</protein>
<evidence type="ECO:0000313" key="3">
    <source>
        <dbReference type="Proteomes" id="UP001530400"/>
    </source>
</evidence>
<organism evidence="2 3">
    <name type="scientific">Cyclotella atomus</name>
    <dbReference type="NCBI Taxonomy" id="382360"/>
    <lineage>
        <taxon>Eukaryota</taxon>
        <taxon>Sar</taxon>
        <taxon>Stramenopiles</taxon>
        <taxon>Ochrophyta</taxon>
        <taxon>Bacillariophyta</taxon>
        <taxon>Coscinodiscophyceae</taxon>
        <taxon>Thalassiosirophycidae</taxon>
        <taxon>Stephanodiscales</taxon>
        <taxon>Stephanodiscaceae</taxon>
        <taxon>Cyclotella</taxon>
    </lineage>
</organism>
<keyword evidence="3" id="KW-1185">Reference proteome</keyword>
<evidence type="ECO:0000313" key="2">
    <source>
        <dbReference type="EMBL" id="KAL3783763.1"/>
    </source>
</evidence>
<dbReference type="AlphaFoldDB" id="A0ABD3P6Y1"/>